<dbReference type="PATRIC" id="fig|1225564.3.peg.2675"/>
<organism evidence="1 2">
    <name type="scientific">Microvirga vignae</name>
    <dbReference type="NCBI Taxonomy" id="1225564"/>
    <lineage>
        <taxon>Bacteria</taxon>
        <taxon>Pseudomonadati</taxon>
        <taxon>Pseudomonadota</taxon>
        <taxon>Alphaproteobacteria</taxon>
        <taxon>Hyphomicrobiales</taxon>
        <taxon>Methylobacteriaceae</taxon>
        <taxon>Microvirga</taxon>
    </lineage>
</organism>
<gene>
    <name evidence="1" type="ORF">AA309_10125</name>
</gene>
<reference evidence="1 2" key="1">
    <citation type="submission" date="2015-05" db="EMBL/GenBank/DDBJ databases">
        <title>Draft genome sequence of Microvirga vignae strain BR3299, a novel nitrogen fixing bacteria isolated from Brazil semi-aired region.</title>
        <authorList>
            <person name="Zilli J.E."/>
            <person name="Passos S.R."/>
            <person name="Leite J."/>
            <person name="Baldani J.I."/>
            <person name="Xavier G.R."/>
            <person name="Rumjaneck N.G."/>
            <person name="Simoes-Araujo J.L."/>
        </authorList>
    </citation>
    <scope>NUCLEOTIDE SEQUENCE [LARGE SCALE GENOMIC DNA]</scope>
    <source>
        <strain evidence="1 2">BR3299</strain>
    </source>
</reference>
<proteinExistence type="predicted"/>
<dbReference type="Proteomes" id="UP000035489">
    <property type="component" value="Unassembled WGS sequence"/>
</dbReference>
<protein>
    <submittedName>
        <fullName evidence="1">Uncharacterized protein</fullName>
    </submittedName>
</protein>
<dbReference type="EMBL" id="LCYG01000022">
    <property type="protein sequence ID" value="KLK93149.1"/>
    <property type="molecule type" value="Genomic_DNA"/>
</dbReference>
<sequence>MATLTRRAESVEARSFVSAAVRLLEAHEASAGVRQRKRTGATQTAFLRAAEAFLGDLLLAAKIGRGGWVFRSRQAKSFSGGEVTYRQFMAITKAMEALRLIEVVDGFNDMKTINWEVGQTSRYQKGKAARFRATRHLLDLAAGLGVEAKDAGRHFQRRPPPNAEPSLIMLGACGPNLRTRRPG</sequence>
<comment type="caution">
    <text evidence="1">The sequence shown here is derived from an EMBL/GenBank/DDBJ whole genome shotgun (WGS) entry which is preliminary data.</text>
</comment>
<dbReference type="RefSeq" id="WP_150117473.1">
    <property type="nucleotide sequence ID" value="NZ_LCYG01000022.1"/>
</dbReference>
<accession>A0A0H1RDI8</accession>
<keyword evidence="2" id="KW-1185">Reference proteome</keyword>
<dbReference type="AlphaFoldDB" id="A0A0H1RDI8"/>
<evidence type="ECO:0000313" key="2">
    <source>
        <dbReference type="Proteomes" id="UP000035489"/>
    </source>
</evidence>
<name>A0A0H1RDI8_9HYPH</name>
<evidence type="ECO:0000313" key="1">
    <source>
        <dbReference type="EMBL" id="KLK93149.1"/>
    </source>
</evidence>